<comment type="caution">
    <text evidence="4">The sequence shown here is derived from an EMBL/GenBank/DDBJ whole genome shotgun (WGS) entry which is preliminary data.</text>
</comment>
<dbReference type="InterPro" id="IPR001375">
    <property type="entry name" value="Peptidase_S9_cat"/>
</dbReference>
<dbReference type="PANTHER" id="PTHR42776:SF27">
    <property type="entry name" value="DIPEPTIDYL PEPTIDASE FAMILY MEMBER 6"/>
    <property type="match status" value="1"/>
</dbReference>
<organism evidence="4 5">
    <name type="scientific">Arenimonas soli</name>
    <dbReference type="NCBI Taxonomy" id="2269504"/>
    <lineage>
        <taxon>Bacteria</taxon>
        <taxon>Pseudomonadati</taxon>
        <taxon>Pseudomonadota</taxon>
        <taxon>Gammaproteobacteria</taxon>
        <taxon>Lysobacterales</taxon>
        <taxon>Lysobacteraceae</taxon>
        <taxon>Arenimonas</taxon>
    </lineage>
</organism>
<dbReference type="EMBL" id="BMKC01000001">
    <property type="protein sequence ID" value="GGA75849.1"/>
    <property type="molecule type" value="Genomic_DNA"/>
</dbReference>
<keyword evidence="1" id="KW-0378">Hydrolase</keyword>
<evidence type="ECO:0000256" key="2">
    <source>
        <dbReference type="SAM" id="SignalP"/>
    </source>
</evidence>
<keyword evidence="5" id="KW-1185">Reference proteome</keyword>
<sequence length="635" mass="70899">MRIFGKLLLAALIALPATVLAKPVELPIGDFFKDPEFTSVSLSPSGKYITVSVPQGDQTVLAAFEVDGMKLVGKWNYGSKKHIDRVSWVNDERFLMYVSEKLGRFDFRVGTPDVYASNVDGTQRADMPNLGFYGIVDKNWDDPRTILVQRSVDSAFLSKYDVYNGRVTTVATAPVRFGSFILDHDRKVRYVVGQEEDLETVTMRRDGDRWTTIHSSEMGGAVRNPVTFDSENKRVFFQVSEDGEPARLVLRDPESREETPVASNPNVDSIGYLYSSDERELLAVAYMDGVPNYVFVNQDHPESKTYAGLINAFPDKAVSFGGISRDGRKVLFRAYSDVDPGAYYLFDRETGRAQFLLASRDWIKPEQMSEMTPISFTARDGTRVHGYLTIPQGSSGTNLPLILHPHGGPHGPRDMWGFNPEVQFLANRGYAVLQVNFRGSGGYGTAFERMGYRNWGTTMIDDMTDAVDWAIGQGVADKDRICTYGASYGGYAALQTVVREPTKYRCTIGYVGVYSLPLMFKDGDIPEREEGRNYLNRVMPEGLAAQQAQSPAYNVDKIRIPVMLVQGAKDERVPISQYELLKKNLEKAGRPPEVTIVEAKEGHGFYDYDNQVELYTAMEAFLDKHTAPAKAGDAP</sequence>
<reference evidence="5" key="1">
    <citation type="journal article" date="2019" name="Int. J. Syst. Evol. Microbiol.">
        <title>The Global Catalogue of Microorganisms (GCM) 10K type strain sequencing project: providing services to taxonomists for standard genome sequencing and annotation.</title>
        <authorList>
            <consortium name="The Broad Institute Genomics Platform"/>
            <consortium name="The Broad Institute Genome Sequencing Center for Infectious Disease"/>
            <person name="Wu L."/>
            <person name="Ma J."/>
        </authorList>
    </citation>
    <scope>NUCLEOTIDE SEQUENCE [LARGE SCALE GENOMIC DNA]</scope>
    <source>
        <strain evidence="5">CGMCC 1.15905</strain>
    </source>
</reference>
<evidence type="ECO:0000313" key="4">
    <source>
        <dbReference type="EMBL" id="GGA75849.1"/>
    </source>
</evidence>
<dbReference type="Gene3D" id="3.40.50.1820">
    <property type="entry name" value="alpha/beta hydrolase"/>
    <property type="match status" value="1"/>
</dbReference>
<dbReference type="InterPro" id="IPR029058">
    <property type="entry name" value="AB_hydrolase_fold"/>
</dbReference>
<proteinExistence type="predicted"/>
<evidence type="ECO:0000259" key="3">
    <source>
        <dbReference type="Pfam" id="PF00326"/>
    </source>
</evidence>
<dbReference type="Proteomes" id="UP000623419">
    <property type="component" value="Unassembled WGS sequence"/>
</dbReference>
<feature type="domain" description="Peptidase S9 prolyl oligopeptidase catalytic" evidence="3">
    <location>
        <begin position="416"/>
        <end position="626"/>
    </location>
</feature>
<dbReference type="SUPFAM" id="SSF53474">
    <property type="entry name" value="alpha/beta-Hydrolases"/>
    <property type="match status" value="1"/>
</dbReference>
<dbReference type="RefSeq" id="WP_188662306.1">
    <property type="nucleotide sequence ID" value="NZ_BMKC01000001.1"/>
</dbReference>
<protein>
    <submittedName>
        <fullName evidence="4">Peptidase S9</fullName>
    </submittedName>
</protein>
<keyword evidence="2" id="KW-0732">Signal</keyword>
<name>A0ABQ1HFX9_9GAMM</name>
<dbReference type="SUPFAM" id="SSF82171">
    <property type="entry name" value="DPP6 N-terminal domain-like"/>
    <property type="match status" value="1"/>
</dbReference>
<feature type="signal peptide" evidence="2">
    <location>
        <begin position="1"/>
        <end position="21"/>
    </location>
</feature>
<gene>
    <name evidence="4" type="ORF">GCM10011521_12550</name>
</gene>
<feature type="chain" id="PRO_5047323815" evidence="2">
    <location>
        <begin position="22"/>
        <end position="635"/>
    </location>
</feature>
<dbReference type="PANTHER" id="PTHR42776">
    <property type="entry name" value="SERINE PEPTIDASE S9 FAMILY MEMBER"/>
    <property type="match status" value="1"/>
</dbReference>
<evidence type="ECO:0000256" key="1">
    <source>
        <dbReference type="ARBA" id="ARBA00022801"/>
    </source>
</evidence>
<evidence type="ECO:0000313" key="5">
    <source>
        <dbReference type="Proteomes" id="UP000623419"/>
    </source>
</evidence>
<dbReference type="Pfam" id="PF00326">
    <property type="entry name" value="Peptidase_S9"/>
    <property type="match status" value="1"/>
</dbReference>
<accession>A0ABQ1HFX9</accession>